<proteinExistence type="predicted"/>
<protein>
    <submittedName>
        <fullName evidence="2">Unnamed protein product</fullName>
    </submittedName>
</protein>
<reference evidence="2" key="1">
    <citation type="submission" date="2023-04" db="EMBL/GenBank/DDBJ databases">
        <title>Phytophthora fragariaefolia NBRC 109709.</title>
        <authorList>
            <person name="Ichikawa N."/>
            <person name="Sato H."/>
            <person name="Tonouchi N."/>
        </authorList>
    </citation>
    <scope>NUCLEOTIDE SEQUENCE</scope>
    <source>
        <strain evidence="2">NBRC 109709</strain>
    </source>
</reference>
<dbReference type="EMBL" id="BSXT01003876">
    <property type="protein sequence ID" value="GMF55935.1"/>
    <property type="molecule type" value="Genomic_DNA"/>
</dbReference>
<evidence type="ECO:0000256" key="1">
    <source>
        <dbReference type="SAM" id="SignalP"/>
    </source>
</evidence>
<keyword evidence="3" id="KW-1185">Reference proteome</keyword>
<evidence type="ECO:0000313" key="2">
    <source>
        <dbReference type="EMBL" id="GMF55935.1"/>
    </source>
</evidence>
<dbReference type="Proteomes" id="UP001165121">
    <property type="component" value="Unassembled WGS sequence"/>
</dbReference>
<feature type="signal peptide" evidence="1">
    <location>
        <begin position="1"/>
        <end position="22"/>
    </location>
</feature>
<evidence type="ECO:0000313" key="3">
    <source>
        <dbReference type="Proteomes" id="UP001165121"/>
    </source>
</evidence>
<feature type="chain" id="PRO_5040777452" evidence="1">
    <location>
        <begin position="23"/>
        <end position="160"/>
    </location>
</feature>
<keyword evidence="1" id="KW-0732">Signal</keyword>
<gene>
    <name evidence="2" type="ORF">Pfra01_002364100</name>
</gene>
<name>A0A9W6Y8H0_9STRA</name>
<accession>A0A9W6Y8H0</accession>
<dbReference type="OrthoDB" id="88593at2759"/>
<sequence>MCSRTTQLAILMAMIWAKECAGAVDDVTTFYGSVGLYSGTNYRNKLITINFNTPNRCFNINCTRIDNRVQSANWDGLPTTGWAGKAFITFYADYGCDGKRTSALLPHNGGIREFVYPKGISSFMVRSESSFMRHGYADVCSWTGANAIGGYVVETDNDSR</sequence>
<dbReference type="AlphaFoldDB" id="A0A9W6Y8H0"/>
<organism evidence="2 3">
    <name type="scientific">Phytophthora fragariaefolia</name>
    <dbReference type="NCBI Taxonomy" id="1490495"/>
    <lineage>
        <taxon>Eukaryota</taxon>
        <taxon>Sar</taxon>
        <taxon>Stramenopiles</taxon>
        <taxon>Oomycota</taxon>
        <taxon>Peronosporomycetes</taxon>
        <taxon>Peronosporales</taxon>
        <taxon>Peronosporaceae</taxon>
        <taxon>Phytophthora</taxon>
    </lineage>
</organism>
<comment type="caution">
    <text evidence="2">The sequence shown here is derived from an EMBL/GenBank/DDBJ whole genome shotgun (WGS) entry which is preliminary data.</text>
</comment>